<dbReference type="GO" id="GO:0005975">
    <property type="term" value="P:carbohydrate metabolic process"/>
    <property type="evidence" value="ECO:0007669"/>
    <property type="project" value="InterPro"/>
</dbReference>
<dbReference type="InterPro" id="IPR053169">
    <property type="entry name" value="MUG_Protein"/>
</dbReference>
<evidence type="ECO:0000313" key="2">
    <source>
        <dbReference type="Proteomes" id="UP000182248"/>
    </source>
</evidence>
<organism evidence="1 2">
    <name type="scientific">Sinomicrobium oceani</name>
    <dbReference type="NCBI Taxonomy" id="1150368"/>
    <lineage>
        <taxon>Bacteria</taxon>
        <taxon>Pseudomonadati</taxon>
        <taxon>Bacteroidota</taxon>
        <taxon>Flavobacteriia</taxon>
        <taxon>Flavobacteriales</taxon>
        <taxon>Flavobacteriaceae</taxon>
        <taxon>Sinomicrobium</taxon>
    </lineage>
</organism>
<dbReference type="EMBL" id="FPJE01000006">
    <property type="protein sequence ID" value="SFW36163.1"/>
    <property type="molecule type" value="Genomic_DNA"/>
</dbReference>
<protein>
    <submittedName>
        <fullName evidence="1">Glycosyl hydrolase family 76</fullName>
    </submittedName>
</protein>
<dbReference type="PROSITE" id="PS51257">
    <property type="entry name" value="PROKAR_LIPOPROTEIN"/>
    <property type="match status" value="1"/>
</dbReference>
<evidence type="ECO:0000313" key="1">
    <source>
        <dbReference type="EMBL" id="SFW36163.1"/>
    </source>
</evidence>
<dbReference type="GO" id="GO:0016787">
    <property type="term" value="F:hydrolase activity"/>
    <property type="evidence" value="ECO:0007669"/>
    <property type="project" value="UniProtKB-KW"/>
</dbReference>
<reference evidence="1 2" key="1">
    <citation type="submission" date="2016-11" db="EMBL/GenBank/DDBJ databases">
        <authorList>
            <person name="Jaros S."/>
            <person name="Januszkiewicz K."/>
            <person name="Wedrychowicz H."/>
        </authorList>
    </citation>
    <scope>NUCLEOTIDE SEQUENCE [LARGE SCALE GENOMIC DNA]</scope>
    <source>
        <strain evidence="1 2">CGMCC 1.12145</strain>
    </source>
</reference>
<dbReference type="InterPro" id="IPR008928">
    <property type="entry name" value="6-hairpin_glycosidase_sf"/>
</dbReference>
<dbReference type="InterPro" id="IPR005198">
    <property type="entry name" value="Glyco_hydro_76"/>
</dbReference>
<sequence>MKKSFFKYIVGGCLTLCMVYSCNDQEISEPDDPALGAVQGVSDLKVERNGQEGEVILSWKNPDDPYLANIELSYFERSAKDERTVLLLDAGSGEQMTYTLDMETPEIYNFGLTALNMAGMRSEEMIAGLHTAGENIWISRADTLMQAIVSLYLDGKPRDIWSSQYPQGGGYWDGAAVIWGHGAAFSGYTAFKHATWNVPELKAEVEENYDERLLTAIDKFRNRRNGGPEAYAVYPGEGDERYYDDNIWIGIDMVSLYILTNDARYLERAEIVWNFVQAGTDDIMGGGVYWKEGQKSKHTCSTAPAAVLAAKLYEATGEEHYLTSAKAYYSWVKELLQDPADYLYWDNARLSDENDPDSGIEISTAKYSYNSGQPMQAAVLLYKITNEPHYLTDAQHIAEAAHQRWFTPFQSHILDESFNILEPGHVWFQGIMLRGYAELYLVDHDDTYIEDYRKTLQHAWLSDARNPDTNLINENFKGTTTQDSWEILHQGAIVEMLSQLALLDAD</sequence>
<dbReference type="STRING" id="1150368.SAMN02927921_01304"/>
<dbReference type="AlphaFoldDB" id="A0A1K1NLI9"/>
<dbReference type="PANTHER" id="PTHR47791">
    <property type="entry name" value="MEIOTICALLY UP-REGULATED GENE 191 PROTEIN"/>
    <property type="match status" value="1"/>
</dbReference>
<dbReference type="Pfam" id="PF03663">
    <property type="entry name" value="Glyco_hydro_76"/>
    <property type="match status" value="1"/>
</dbReference>
<gene>
    <name evidence="1" type="ORF">SAMN02927921_01304</name>
</gene>
<dbReference type="SUPFAM" id="SSF48208">
    <property type="entry name" value="Six-hairpin glycosidases"/>
    <property type="match status" value="1"/>
</dbReference>
<keyword evidence="1" id="KW-0378">Hydrolase</keyword>
<dbReference type="Gene3D" id="1.50.10.20">
    <property type="match status" value="1"/>
</dbReference>
<dbReference type="PANTHER" id="PTHR47791:SF4">
    <property type="entry name" value="(PUTATIVE SECRETED PROTEIN)-RELATED"/>
    <property type="match status" value="1"/>
</dbReference>
<proteinExistence type="predicted"/>
<dbReference type="OrthoDB" id="2505409at2"/>
<name>A0A1K1NLI9_9FLAO</name>
<accession>A0A1K1NLI9</accession>
<dbReference type="RefSeq" id="WP_072316555.1">
    <property type="nucleotide sequence ID" value="NZ_FPJE01000006.1"/>
</dbReference>
<dbReference type="Proteomes" id="UP000182248">
    <property type="component" value="Unassembled WGS sequence"/>
</dbReference>
<keyword evidence="2" id="KW-1185">Reference proteome</keyword>